<dbReference type="AlphaFoldDB" id="A0AA36I2P1"/>
<proteinExistence type="predicted"/>
<sequence>MSNCWAWGVQQRLARSECAEPTTRFARCCREANVDGRDLLKVPKPGEEPGDGPCRAELEVLRRCVPGALIGGQGRAFEACARDFKAVAALPEDADAQKAAAVLHRGWSCVMRGFTQPIEQLVAQAQAVGECRPAVPVKNTSGKGAWTA</sequence>
<dbReference type="Proteomes" id="UP001178507">
    <property type="component" value="Unassembled WGS sequence"/>
</dbReference>
<keyword evidence="2" id="KW-1185">Reference proteome</keyword>
<organism evidence="1 2">
    <name type="scientific">Effrenium voratum</name>
    <dbReference type="NCBI Taxonomy" id="2562239"/>
    <lineage>
        <taxon>Eukaryota</taxon>
        <taxon>Sar</taxon>
        <taxon>Alveolata</taxon>
        <taxon>Dinophyceae</taxon>
        <taxon>Suessiales</taxon>
        <taxon>Symbiodiniaceae</taxon>
        <taxon>Effrenium</taxon>
    </lineage>
</organism>
<evidence type="ECO:0000313" key="1">
    <source>
        <dbReference type="EMBL" id="CAJ1379210.1"/>
    </source>
</evidence>
<dbReference type="EMBL" id="CAUJNA010000607">
    <property type="protein sequence ID" value="CAJ1379210.1"/>
    <property type="molecule type" value="Genomic_DNA"/>
</dbReference>
<gene>
    <name evidence="1" type="ORF">EVOR1521_LOCUS7521</name>
</gene>
<evidence type="ECO:0000313" key="2">
    <source>
        <dbReference type="Proteomes" id="UP001178507"/>
    </source>
</evidence>
<comment type="caution">
    <text evidence="1">The sequence shown here is derived from an EMBL/GenBank/DDBJ whole genome shotgun (WGS) entry which is preliminary data.</text>
</comment>
<reference evidence="1" key="1">
    <citation type="submission" date="2023-08" db="EMBL/GenBank/DDBJ databases">
        <authorList>
            <person name="Chen Y."/>
            <person name="Shah S."/>
            <person name="Dougan E. K."/>
            <person name="Thang M."/>
            <person name="Chan C."/>
        </authorList>
    </citation>
    <scope>NUCLEOTIDE SEQUENCE</scope>
</reference>
<protein>
    <submittedName>
        <fullName evidence="1">Uncharacterized protein</fullName>
    </submittedName>
</protein>
<accession>A0AA36I2P1</accession>
<name>A0AA36I2P1_9DINO</name>